<dbReference type="PANTHER" id="PTHR30176:SF3">
    <property type="entry name" value="FERREDOXIN-TYPE PROTEIN NAPH"/>
    <property type="match status" value="1"/>
</dbReference>
<dbReference type="Proteomes" id="UP000679179">
    <property type="component" value="Unassembled WGS sequence"/>
</dbReference>
<keyword evidence="1" id="KW-0813">Transport</keyword>
<keyword evidence="7" id="KW-0812">Transmembrane</keyword>
<keyword evidence="2" id="KW-0004">4Fe-4S</keyword>
<dbReference type="InterPro" id="IPR051684">
    <property type="entry name" value="Electron_Trans/Redox"/>
</dbReference>
<keyword evidence="10" id="KW-1185">Reference proteome</keyword>
<dbReference type="SUPFAM" id="SSF54862">
    <property type="entry name" value="4Fe-4S ferredoxins"/>
    <property type="match status" value="1"/>
</dbReference>
<dbReference type="InterPro" id="IPR017896">
    <property type="entry name" value="4Fe4S_Fe-S-bd"/>
</dbReference>
<evidence type="ECO:0000256" key="4">
    <source>
        <dbReference type="ARBA" id="ARBA00022982"/>
    </source>
</evidence>
<dbReference type="PANTHER" id="PTHR30176">
    <property type="entry name" value="FERREDOXIN-TYPE PROTEIN NAPH"/>
    <property type="match status" value="1"/>
</dbReference>
<feature type="transmembrane region" description="Helical" evidence="7">
    <location>
        <begin position="12"/>
        <end position="45"/>
    </location>
</feature>
<evidence type="ECO:0000256" key="5">
    <source>
        <dbReference type="ARBA" id="ARBA00023004"/>
    </source>
</evidence>
<dbReference type="Pfam" id="PF13187">
    <property type="entry name" value="Fer4_9"/>
    <property type="match status" value="1"/>
</dbReference>
<evidence type="ECO:0000256" key="2">
    <source>
        <dbReference type="ARBA" id="ARBA00022485"/>
    </source>
</evidence>
<reference evidence="9" key="1">
    <citation type="submission" date="2021-03" db="EMBL/GenBank/DDBJ databases">
        <title>Taxonomic study of Clostridium polyendosporum from meadow-gley soil under rice.</title>
        <authorList>
            <person name="Kobayashi H."/>
            <person name="Tanizawa Y."/>
            <person name="Yagura M."/>
        </authorList>
    </citation>
    <scope>NUCLEOTIDE SEQUENCE</scope>
    <source>
        <strain evidence="9">JCM 30710</strain>
    </source>
</reference>
<gene>
    <name evidence="9" type="ORF">CPJCM30710_30690</name>
</gene>
<dbReference type="PROSITE" id="PS00198">
    <property type="entry name" value="4FE4S_FER_1"/>
    <property type="match status" value="2"/>
</dbReference>
<feature type="domain" description="4Fe-4S ferredoxin-type" evidence="8">
    <location>
        <begin position="189"/>
        <end position="218"/>
    </location>
</feature>
<feature type="transmembrane region" description="Helical" evidence="7">
    <location>
        <begin position="113"/>
        <end position="132"/>
    </location>
</feature>
<dbReference type="GO" id="GO:0046872">
    <property type="term" value="F:metal ion binding"/>
    <property type="evidence" value="ECO:0007669"/>
    <property type="project" value="UniProtKB-KW"/>
</dbReference>
<dbReference type="Pfam" id="PF12801">
    <property type="entry name" value="Fer4_5"/>
    <property type="match status" value="2"/>
</dbReference>
<keyword evidence="7" id="KW-1133">Transmembrane helix</keyword>
<dbReference type="InterPro" id="IPR017900">
    <property type="entry name" value="4Fe4S_Fe_S_CS"/>
</dbReference>
<dbReference type="Gene3D" id="3.30.70.20">
    <property type="match status" value="1"/>
</dbReference>
<keyword evidence="4" id="KW-0249">Electron transport</keyword>
<dbReference type="PROSITE" id="PS51379">
    <property type="entry name" value="4FE4S_FER_2"/>
    <property type="match status" value="2"/>
</dbReference>
<name>A0A919S387_9CLOT</name>
<organism evidence="9 10">
    <name type="scientific">Clostridium polyendosporum</name>
    <dbReference type="NCBI Taxonomy" id="69208"/>
    <lineage>
        <taxon>Bacteria</taxon>
        <taxon>Bacillati</taxon>
        <taxon>Bacillota</taxon>
        <taxon>Clostridia</taxon>
        <taxon>Eubacteriales</taxon>
        <taxon>Clostridiaceae</taxon>
        <taxon>Clostridium</taxon>
    </lineage>
</organism>
<evidence type="ECO:0000259" key="8">
    <source>
        <dbReference type="PROSITE" id="PS51379"/>
    </source>
</evidence>
<keyword evidence="3" id="KW-0479">Metal-binding</keyword>
<evidence type="ECO:0000256" key="1">
    <source>
        <dbReference type="ARBA" id="ARBA00022448"/>
    </source>
</evidence>
<comment type="caution">
    <text evidence="9">The sequence shown here is derived from an EMBL/GenBank/DDBJ whole genome shotgun (WGS) entry which is preliminary data.</text>
</comment>
<dbReference type="AlphaFoldDB" id="A0A919S387"/>
<dbReference type="GO" id="GO:0005886">
    <property type="term" value="C:plasma membrane"/>
    <property type="evidence" value="ECO:0007669"/>
    <property type="project" value="TreeGrafter"/>
</dbReference>
<keyword evidence="7" id="KW-0472">Membrane</keyword>
<dbReference type="GO" id="GO:0051539">
    <property type="term" value="F:4 iron, 4 sulfur cluster binding"/>
    <property type="evidence" value="ECO:0007669"/>
    <property type="project" value="UniProtKB-KW"/>
</dbReference>
<dbReference type="EMBL" id="BOPZ01000036">
    <property type="protein sequence ID" value="GIM30403.1"/>
    <property type="molecule type" value="Genomic_DNA"/>
</dbReference>
<evidence type="ECO:0000256" key="7">
    <source>
        <dbReference type="SAM" id="Phobius"/>
    </source>
</evidence>
<dbReference type="RefSeq" id="WP_212905072.1">
    <property type="nucleotide sequence ID" value="NZ_BOPZ01000036.1"/>
</dbReference>
<keyword evidence="5" id="KW-0408">Iron</keyword>
<keyword evidence="6" id="KW-0411">Iron-sulfur</keyword>
<evidence type="ECO:0000313" key="9">
    <source>
        <dbReference type="EMBL" id="GIM30403.1"/>
    </source>
</evidence>
<protein>
    <submittedName>
        <fullName evidence="9">(Fe-S)-binding protein</fullName>
    </submittedName>
</protein>
<evidence type="ECO:0000256" key="6">
    <source>
        <dbReference type="ARBA" id="ARBA00023014"/>
    </source>
</evidence>
<proteinExistence type="predicted"/>
<sequence>MNSILKLWKKYSYLLLITFLIAGLFDFRIGLIATICMIAPIIVALFKGRFWCGNVCPRGNFYDNLVSKFSNKKKVPPFLKSLYFRILVTVIMLTVFTTGMVKNWGNLYGMGFVIYRLIVVTTIIGLVLSLFYNERTWCNFCPMGSIAALVSKFKNKKNEDKLLKVNTTCVSCKICEKNCPMGIAPYEYKENSISHPDCIQCSRCVYKCPKKSIGYDNNIITKIDKVQNLNK</sequence>
<evidence type="ECO:0000313" key="10">
    <source>
        <dbReference type="Proteomes" id="UP000679179"/>
    </source>
</evidence>
<feature type="transmembrane region" description="Helical" evidence="7">
    <location>
        <begin position="82"/>
        <end position="101"/>
    </location>
</feature>
<accession>A0A919S387</accession>
<feature type="domain" description="4Fe-4S ferredoxin-type" evidence="8">
    <location>
        <begin position="161"/>
        <end position="187"/>
    </location>
</feature>
<evidence type="ECO:0000256" key="3">
    <source>
        <dbReference type="ARBA" id="ARBA00022723"/>
    </source>
</evidence>